<keyword evidence="3" id="KW-1185">Reference proteome</keyword>
<comment type="caution">
    <text evidence="2">The sequence shown here is derived from an EMBL/GenBank/DDBJ whole genome shotgun (WGS) entry which is preliminary data.</text>
</comment>
<name>A0ABD1G8G8_SALDI</name>
<organism evidence="2 3">
    <name type="scientific">Salvia divinorum</name>
    <name type="common">Maria pastora</name>
    <name type="synonym">Diviner's sage</name>
    <dbReference type="NCBI Taxonomy" id="28513"/>
    <lineage>
        <taxon>Eukaryota</taxon>
        <taxon>Viridiplantae</taxon>
        <taxon>Streptophyta</taxon>
        <taxon>Embryophyta</taxon>
        <taxon>Tracheophyta</taxon>
        <taxon>Spermatophyta</taxon>
        <taxon>Magnoliopsida</taxon>
        <taxon>eudicotyledons</taxon>
        <taxon>Gunneridae</taxon>
        <taxon>Pentapetalae</taxon>
        <taxon>asterids</taxon>
        <taxon>lamiids</taxon>
        <taxon>Lamiales</taxon>
        <taxon>Lamiaceae</taxon>
        <taxon>Nepetoideae</taxon>
        <taxon>Mentheae</taxon>
        <taxon>Salviinae</taxon>
        <taxon>Salvia</taxon>
        <taxon>Salvia subgen. Calosphace</taxon>
    </lineage>
</organism>
<accession>A0ABD1G8G8</accession>
<sequence>MKVSLILTHASRSFSPNSHFSQIQQKSPNFSSKIPNFFLSLRQNQELPVILILPPPSVLQHCRSRHHGFPVSPPPTVACSREKPPSRPLPAARSRRSVSAAAKVVTQQQPPPEASLPAFRCPRPTARTAVPRCCPFGVSRFRYQQVSGVQDVVIE</sequence>
<protein>
    <submittedName>
        <fullName evidence="2">Uncharacterized protein</fullName>
    </submittedName>
</protein>
<proteinExistence type="predicted"/>
<feature type="region of interest" description="Disordered" evidence="1">
    <location>
        <begin position="70"/>
        <end position="119"/>
    </location>
</feature>
<gene>
    <name evidence="2" type="ORF">AAHA92_24768</name>
</gene>
<dbReference type="Proteomes" id="UP001567538">
    <property type="component" value="Unassembled WGS sequence"/>
</dbReference>
<dbReference type="AlphaFoldDB" id="A0ABD1G8G8"/>
<feature type="compositionally biased region" description="Low complexity" evidence="1">
    <location>
        <begin position="89"/>
        <end position="102"/>
    </location>
</feature>
<dbReference type="EMBL" id="JBEAFC010000009">
    <property type="protein sequence ID" value="KAL1540412.1"/>
    <property type="molecule type" value="Genomic_DNA"/>
</dbReference>
<evidence type="ECO:0000256" key="1">
    <source>
        <dbReference type="SAM" id="MobiDB-lite"/>
    </source>
</evidence>
<evidence type="ECO:0000313" key="2">
    <source>
        <dbReference type="EMBL" id="KAL1540412.1"/>
    </source>
</evidence>
<reference evidence="2 3" key="1">
    <citation type="submission" date="2024-06" db="EMBL/GenBank/DDBJ databases">
        <title>A chromosome level genome sequence of Diviner's sage (Salvia divinorum).</title>
        <authorList>
            <person name="Ford S.A."/>
            <person name="Ro D.-K."/>
            <person name="Ness R.W."/>
            <person name="Phillips M.A."/>
        </authorList>
    </citation>
    <scope>NUCLEOTIDE SEQUENCE [LARGE SCALE GENOMIC DNA]</scope>
    <source>
        <strain evidence="2">SAF-2024a</strain>
        <tissue evidence="2">Leaf</tissue>
    </source>
</reference>
<evidence type="ECO:0000313" key="3">
    <source>
        <dbReference type="Proteomes" id="UP001567538"/>
    </source>
</evidence>